<evidence type="ECO:0000256" key="1">
    <source>
        <dbReference type="ARBA" id="ARBA00009477"/>
    </source>
</evidence>
<organism evidence="3 4">
    <name type="scientific">Salinisphaera shabanensis E1L3A</name>
    <dbReference type="NCBI Taxonomy" id="1033802"/>
    <lineage>
        <taxon>Bacteria</taxon>
        <taxon>Pseudomonadati</taxon>
        <taxon>Pseudomonadota</taxon>
        <taxon>Gammaproteobacteria</taxon>
        <taxon>Salinisphaerales</taxon>
        <taxon>Salinisphaeraceae</taxon>
        <taxon>Salinisphaera</taxon>
    </lineage>
</organism>
<evidence type="ECO:0000313" key="4">
    <source>
        <dbReference type="Proteomes" id="UP000006242"/>
    </source>
</evidence>
<dbReference type="OrthoDB" id="9806939at2"/>
<name>U2FMK4_9GAMM</name>
<dbReference type="NCBIfam" id="TIGR01730">
    <property type="entry name" value="RND_mfp"/>
    <property type="match status" value="1"/>
</dbReference>
<dbReference type="InterPro" id="IPR006143">
    <property type="entry name" value="RND_pump_MFP"/>
</dbReference>
<dbReference type="GO" id="GO:0015562">
    <property type="term" value="F:efflux transmembrane transporter activity"/>
    <property type="evidence" value="ECO:0007669"/>
    <property type="project" value="TreeGrafter"/>
</dbReference>
<dbReference type="Pfam" id="PF25967">
    <property type="entry name" value="RND-MFP_C"/>
    <property type="match status" value="1"/>
</dbReference>
<comment type="similarity">
    <text evidence="1">Belongs to the membrane fusion protein (MFP) (TC 8.A.1) family.</text>
</comment>
<dbReference type="RefSeq" id="WP_021031951.1">
    <property type="nucleotide sequence ID" value="NZ_AFNV02000038.1"/>
</dbReference>
<dbReference type="InterPro" id="IPR058627">
    <property type="entry name" value="MdtA-like_C"/>
</dbReference>
<dbReference type="Gene3D" id="2.40.30.170">
    <property type="match status" value="1"/>
</dbReference>
<dbReference type="Proteomes" id="UP000006242">
    <property type="component" value="Unassembled WGS sequence"/>
</dbReference>
<evidence type="ECO:0000313" key="3">
    <source>
        <dbReference type="EMBL" id="ERJ17459.1"/>
    </source>
</evidence>
<dbReference type="EMBL" id="AFNV02000038">
    <property type="protein sequence ID" value="ERJ17459.1"/>
    <property type="molecule type" value="Genomic_DNA"/>
</dbReference>
<dbReference type="Gene3D" id="2.40.420.20">
    <property type="match status" value="1"/>
</dbReference>
<dbReference type="AlphaFoldDB" id="U2FMK4"/>
<keyword evidence="4" id="KW-1185">Reference proteome</keyword>
<sequence>WWVYTASDRSRVDTAQARVDIAEEDLDDTRLIAPYAGTVARRRVEPAQRVQAGETALEIQSRDDGMEVVVSAPETLINALDRNAMHAVTLAVAPQTPMMAQITELATDAGDRNAYPVTLAIPKPAPSARAGMTAEVTLRLADATLAQPARVQIPVTAFGQGADQRTFVYVVDRDNNRLARRPVTIVDISGDKALISAGLEAGEIVASQGVAFLHEGQAVTRIGVGARQFNE</sequence>
<accession>U2FMK4</accession>
<reference evidence="3 4" key="1">
    <citation type="journal article" date="2011" name="J. Bacteriol.">
        <title>Genome sequence of Salinisphaera shabanensis, a gammaproteobacterium from the harsh, variable environment of the brine-seawater interface of the Shaban Deep in the Red Sea.</title>
        <authorList>
            <person name="Antunes A."/>
            <person name="Alam I."/>
            <person name="Bajic V.B."/>
            <person name="Stingl U."/>
        </authorList>
    </citation>
    <scope>NUCLEOTIDE SEQUENCE [LARGE SCALE GENOMIC DNA]</scope>
    <source>
        <strain evidence="3 4">E1L3A</strain>
    </source>
</reference>
<protein>
    <submittedName>
        <fullName evidence="3">RND family efflux transporter MFP subunit protein</fullName>
    </submittedName>
</protein>
<feature type="non-terminal residue" evidence="3">
    <location>
        <position position="1"/>
    </location>
</feature>
<gene>
    <name evidence="3" type="ORF">SSPSH_003717</name>
</gene>
<comment type="caution">
    <text evidence="3">The sequence shown here is derived from an EMBL/GenBank/DDBJ whole genome shotgun (WGS) entry which is preliminary data.</text>
</comment>
<evidence type="ECO:0000259" key="2">
    <source>
        <dbReference type="Pfam" id="PF25967"/>
    </source>
</evidence>
<dbReference type="eggNOG" id="COG0845">
    <property type="taxonomic scope" value="Bacteria"/>
</dbReference>
<dbReference type="Gene3D" id="2.40.50.100">
    <property type="match status" value="1"/>
</dbReference>
<reference evidence="3 4" key="2">
    <citation type="journal article" date="2013" name="PLoS ONE">
        <title>INDIGO - INtegrated Data Warehouse of MIcrobial GenOmes with Examples from the Red Sea Extremophiles.</title>
        <authorList>
            <person name="Alam I."/>
            <person name="Antunes A."/>
            <person name="Kamau A.A."/>
            <person name="Ba Alawi W."/>
            <person name="Kalkatawi M."/>
            <person name="Stingl U."/>
            <person name="Bajic V.B."/>
        </authorList>
    </citation>
    <scope>NUCLEOTIDE SEQUENCE [LARGE SCALE GENOMIC DNA]</scope>
    <source>
        <strain evidence="3 4">E1L3A</strain>
    </source>
</reference>
<dbReference type="PANTHER" id="PTHR30469">
    <property type="entry name" value="MULTIDRUG RESISTANCE PROTEIN MDTA"/>
    <property type="match status" value="1"/>
</dbReference>
<dbReference type="Gene3D" id="1.10.287.470">
    <property type="entry name" value="Helix hairpin bin"/>
    <property type="match status" value="1"/>
</dbReference>
<proteinExistence type="inferred from homology"/>
<dbReference type="GO" id="GO:1990281">
    <property type="term" value="C:efflux pump complex"/>
    <property type="evidence" value="ECO:0007669"/>
    <property type="project" value="TreeGrafter"/>
</dbReference>
<dbReference type="SUPFAM" id="SSF111369">
    <property type="entry name" value="HlyD-like secretion proteins"/>
    <property type="match status" value="1"/>
</dbReference>
<feature type="domain" description="Multidrug resistance protein MdtA-like C-terminal permuted SH3" evidence="2">
    <location>
        <begin position="151"/>
        <end position="205"/>
    </location>
</feature>
<dbReference type="STRING" id="1033802.SSPSH_003717"/>